<dbReference type="InterPro" id="IPR036890">
    <property type="entry name" value="HATPase_C_sf"/>
</dbReference>
<dbReference type="Pfam" id="PF12860">
    <property type="entry name" value="PAS_7"/>
    <property type="match status" value="1"/>
</dbReference>
<dbReference type="RefSeq" id="WP_089333225.1">
    <property type="nucleotide sequence ID" value="NZ_FZNS01000006.1"/>
</dbReference>
<reference evidence="24" key="1">
    <citation type="submission" date="2017-06" db="EMBL/GenBank/DDBJ databases">
        <authorList>
            <person name="Varghese N."/>
            <person name="Submissions S."/>
        </authorList>
    </citation>
    <scope>NUCLEOTIDE SEQUENCE [LARGE SCALE GENOMIC DNA]</scope>
    <source>
        <strain evidence="24">DSM 28041</strain>
    </source>
</reference>
<comment type="catalytic activity">
    <reaction evidence="1">
        <text>ATP + protein L-histidine = ADP + protein N-phospho-L-histidine.</text>
        <dbReference type="EC" id="2.7.13.3"/>
    </reaction>
</comment>
<dbReference type="GO" id="GO:0005886">
    <property type="term" value="C:plasma membrane"/>
    <property type="evidence" value="ECO:0007669"/>
    <property type="project" value="UniProtKB-SubCell"/>
</dbReference>
<dbReference type="SUPFAM" id="SSF47226">
    <property type="entry name" value="Histidine-containing phosphotransfer domain, HPT domain"/>
    <property type="match status" value="1"/>
</dbReference>
<evidence type="ECO:0000259" key="21">
    <source>
        <dbReference type="PROSITE" id="PS50113"/>
    </source>
</evidence>
<evidence type="ECO:0000256" key="9">
    <source>
        <dbReference type="ARBA" id="ARBA00022777"/>
    </source>
</evidence>
<feature type="modified residue" description="Phosphohistidine" evidence="16">
    <location>
        <position position="1135"/>
    </location>
</feature>
<dbReference type="CDD" id="cd00082">
    <property type="entry name" value="HisKA"/>
    <property type="match status" value="1"/>
</dbReference>
<evidence type="ECO:0000256" key="15">
    <source>
        <dbReference type="ARBA" id="ARBA00068150"/>
    </source>
</evidence>
<dbReference type="CDD" id="cd17546">
    <property type="entry name" value="REC_hyHK_CKI1_RcsC-like"/>
    <property type="match status" value="1"/>
</dbReference>
<dbReference type="GO" id="GO:0000155">
    <property type="term" value="F:phosphorelay sensor kinase activity"/>
    <property type="evidence" value="ECO:0007669"/>
    <property type="project" value="InterPro"/>
</dbReference>
<protein>
    <recommendedName>
        <fullName evidence="15">Sensory/regulatory protein RpfC</fullName>
        <ecNumber evidence="3">2.7.13.3</ecNumber>
    </recommendedName>
</protein>
<feature type="domain" description="HPt" evidence="22">
    <location>
        <begin position="1096"/>
        <end position="1190"/>
    </location>
</feature>
<feature type="modified residue" description="4-aspartylphosphate" evidence="17">
    <location>
        <position position="979"/>
    </location>
</feature>
<dbReference type="PROSITE" id="PS50109">
    <property type="entry name" value="HIS_KIN"/>
    <property type="match status" value="1"/>
</dbReference>
<dbReference type="FunFam" id="1.10.287.130:FF:000002">
    <property type="entry name" value="Two-component osmosensing histidine kinase"/>
    <property type="match status" value="1"/>
</dbReference>
<name>A0A238YVL8_9BACT</name>
<dbReference type="Pfam" id="PF00512">
    <property type="entry name" value="HisKA"/>
    <property type="match status" value="1"/>
</dbReference>
<dbReference type="InterPro" id="IPR000014">
    <property type="entry name" value="PAS"/>
</dbReference>
<dbReference type="Gene3D" id="1.10.287.130">
    <property type="match status" value="1"/>
</dbReference>
<evidence type="ECO:0000256" key="4">
    <source>
        <dbReference type="ARBA" id="ARBA00022475"/>
    </source>
</evidence>
<dbReference type="EMBL" id="FZNS01000006">
    <property type="protein sequence ID" value="SNR74509.1"/>
    <property type="molecule type" value="Genomic_DNA"/>
</dbReference>
<dbReference type="Gene3D" id="3.30.450.20">
    <property type="entry name" value="PAS domain"/>
    <property type="match status" value="4"/>
</dbReference>
<feature type="domain" description="PAC" evidence="21">
    <location>
        <begin position="488"/>
        <end position="544"/>
    </location>
</feature>
<dbReference type="PROSITE" id="PS50110">
    <property type="entry name" value="RESPONSE_REGULATORY"/>
    <property type="match status" value="1"/>
</dbReference>
<dbReference type="InterPro" id="IPR036641">
    <property type="entry name" value="HPT_dom_sf"/>
</dbReference>
<evidence type="ECO:0000256" key="10">
    <source>
        <dbReference type="ARBA" id="ARBA00022840"/>
    </source>
</evidence>
<evidence type="ECO:0000256" key="13">
    <source>
        <dbReference type="ARBA" id="ARBA00023136"/>
    </source>
</evidence>
<dbReference type="Pfam" id="PF00072">
    <property type="entry name" value="Response_reg"/>
    <property type="match status" value="1"/>
</dbReference>
<dbReference type="SUPFAM" id="SSF55785">
    <property type="entry name" value="PYP-like sensor domain (PAS domain)"/>
    <property type="match status" value="3"/>
</dbReference>
<keyword evidence="9" id="KW-0418">Kinase</keyword>
<sequence>MQNVVPSLDAAALAEQLAQERLARQTAEQHVRELKKLLAASQKVVRRTTSSIAGLTQKLRVAVLVVHQNGTVALVNEEFCDLFEVAETAAKQVGKPVAPVLEQLANSTVAPAATAARLQELRHNNQRVLGEQLALADGTLLDFDFIPMSGADELVQTGFLLSFHDVTQSRRTEQYLHTLSRIPGQNPNPVMRLHADGHLLYANPSAEAMRREYTTPWADTEFASQLRHICQQALASGEPAQQEISFLGRCHQLALTPFPEDQYVNLYFTDVSNLKEAEKQLVDQREFYETILNQIPADIAVLDTEHRYRFVNPAAIRDPELRRWIIGRDDFEYVQYRQRPQELAAQRRRLFLQAVQQRTVVAWEENIITPEGPRLALRHMQPVFGPDDTLRMVIGYGIDITARHAAEEGLRQSESRLQEQQEFVRQVVDSIPSFIWVTNGQGRVIFSNRAFDEVVARSAHRDADQTQLSSAELAEIQLFQESDAFVVRTGQEWVRQTSYTLRDQTQLWLQTTKRPLRRADGSLNVLGVSIDITEMKEARQTLERTAKQYRDLMHYSQALICTHDLGGKLLSVNPAAAQLVGATSEQLVGRSLYEILTPDVHRQLAAYLEQAGQQQELTGLMTLRDPSGRAHHLIYNNYRVEEPGETPYVIAYGQEITERIQAEQELRRAKDAAENTAKAKENFLANMSHEIRTPINGVLGMAGLLAKTSLDPLQQNHLRILRNSGRHLLNVINDVLDVAKIESGKLDLQQVPFDIGHSVQEAMQTLAFRAEEKGIGFRIRHLDLPSPVVIGDPGRINQILLNLLSNAIKFTEEGYVEFVARPLRNTPAELELEFQVHDTGIGIAPEKLDTIFESFSQAYADISRRFGGTGLGLTISRRLVEQLGGRMWVESTLGKGSTFYFSLTLPKADQTLPVATPQPSLNYERLRGMRILLVEDHPVNQQLVQLILEGWGVETHVASDGLEALTQLDARLYDVVLMDIQMPGMSGLEVSRRLRQHPDPLRACSPIIALTANVMRTDDETYRAAGLDYLSKPFEEDDLFRKIEANLRPEPVARLEEEPAVAVAPTPFVSAAAPAEAPLAAPLYNLTRLHETARGSTIFMEKILTSFRAHTPPALLRLQETSAAADWPAVGEIVHKLRPSLQLLGIDAAHDVALLEPLSRPEGKPAPNPQVLLPAVERLTTLLTAVLEALPLSLHDGSKVGN</sequence>
<dbReference type="GO" id="GO:0005524">
    <property type="term" value="F:ATP binding"/>
    <property type="evidence" value="ECO:0007669"/>
    <property type="project" value="UniProtKB-KW"/>
</dbReference>
<evidence type="ECO:0000313" key="23">
    <source>
        <dbReference type="EMBL" id="SNR74509.1"/>
    </source>
</evidence>
<dbReference type="InterPro" id="IPR001789">
    <property type="entry name" value="Sig_transdc_resp-reg_receiver"/>
</dbReference>
<evidence type="ECO:0000256" key="6">
    <source>
        <dbReference type="ARBA" id="ARBA00022679"/>
    </source>
</evidence>
<keyword evidence="4" id="KW-1003">Cell membrane</keyword>
<dbReference type="CDD" id="cd16922">
    <property type="entry name" value="HATPase_EvgS-ArcB-TorS-like"/>
    <property type="match status" value="1"/>
</dbReference>
<dbReference type="PROSITE" id="PS50894">
    <property type="entry name" value="HPT"/>
    <property type="match status" value="1"/>
</dbReference>
<keyword evidence="5 17" id="KW-0597">Phosphoprotein</keyword>
<dbReference type="PANTHER" id="PTHR45339:SF1">
    <property type="entry name" value="HYBRID SIGNAL TRANSDUCTION HISTIDINE KINASE J"/>
    <property type="match status" value="1"/>
</dbReference>
<keyword evidence="12" id="KW-0902">Two-component regulatory system</keyword>
<dbReference type="InterPro" id="IPR008207">
    <property type="entry name" value="Sig_transdc_His_kin_Hpt_dom"/>
</dbReference>
<dbReference type="PANTHER" id="PTHR45339">
    <property type="entry name" value="HYBRID SIGNAL TRANSDUCTION HISTIDINE KINASE J"/>
    <property type="match status" value="1"/>
</dbReference>
<comment type="subcellular location">
    <subcellularLocation>
        <location evidence="2">Cell membrane</location>
        <topology evidence="2">Multi-pass membrane protein</topology>
    </subcellularLocation>
</comment>
<evidence type="ECO:0000256" key="3">
    <source>
        <dbReference type="ARBA" id="ARBA00012438"/>
    </source>
</evidence>
<keyword evidence="8" id="KW-0547">Nucleotide-binding</keyword>
<feature type="domain" description="Response regulatory" evidence="19">
    <location>
        <begin position="930"/>
        <end position="1047"/>
    </location>
</feature>
<evidence type="ECO:0000256" key="2">
    <source>
        <dbReference type="ARBA" id="ARBA00004651"/>
    </source>
</evidence>
<keyword evidence="13" id="KW-0472">Membrane</keyword>
<evidence type="ECO:0000259" key="18">
    <source>
        <dbReference type="PROSITE" id="PS50109"/>
    </source>
</evidence>
<evidence type="ECO:0000256" key="12">
    <source>
        <dbReference type="ARBA" id="ARBA00023012"/>
    </source>
</evidence>
<dbReference type="SMART" id="SM00448">
    <property type="entry name" value="REC"/>
    <property type="match status" value="1"/>
</dbReference>
<evidence type="ECO:0000256" key="17">
    <source>
        <dbReference type="PROSITE-ProRule" id="PRU00169"/>
    </source>
</evidence>
<dbReference type="PROSITE" id="PS50112">
    <property type="entry name" value="PAS"/>
    <property type="match status" value="2"/>
</dbReference>
<dbReference type="SUPFAM" id="SSF52172">
    <property type="entry name" value="CheY-like"/>
    <property type="match status" value="1"/>
</dbReference>
<dbReference type="InterPro" id="IPR035965">
    <property type="entry name" value="PAS-like_dom_sf"/>
</dbReference>
<evidence type="ECO:0000259" key="20">
    <source>
        <dbReference type="PROSITE" id="PS50112"/>
    </source>
</evidence>
<evidence type="ECO:0000256" key="8">
    <source>
        <dbReference type="ARBA" id="ARBA00022741"/>
    </source>
</evidence>
<dbReference type="NCBIfam" id="TIGR00229">
    <property type="entry name" value="sensory_box"/>
    <property type="match status" value="2"/>
</dbReference>
<dbReference type="InterPro" id="IPR003594">
    <property type="entry name" value="HATPase_dom"/>
</dbReference>
<evidence type="ECO:0000259" key="19">
    <source>
        <dbReference type="PROSITE" id="PS50110"/>
    </source>
</evidence>
<dbReference type="PROSITE" id="PS50113">
    <property type="entry name" value="PAC"/>
    <property type="match status" value="2"/>
</dbReference>
<evidence type="ECO:0000256" key="1">
    <source>
        <dbReference type="ARBA" id="ARBA00000085"/>
    </source>
</evidence>
<dbReference type="SUPFAM" id="SSF55874">
    <property type="entry name" value="ATPase domain of HSP90 chaperone/DNA topoisomerase II/histidine kinase"/>
    <property type="match status" value="1"/>
</dbReference>
<evidence type="ECO:0000256" key="5">
    <source>
        <dbReference type="ARBA" id="ARBA00022553"/>
    </source>
</evidence>
<keyword evidence="7" id="KW-0812">Transmembrane</keyword>
<feature type="domain" description="Histidine kinase" evidence="18">
    <location>
        <begin position="686"/>
        <end position="907"/>
    </location>
</feature>
<evidence type="ECO:0000256" key="14">
    <source>
        <dbReference type="ARBA" id="ARBA00064003"/>
    </source>
</evidence>
<keyword evidence="11" id="KW-1133">Transmembrane helix</keyword>
<dbReference type="InterPro" id="IPR013656">
    <property type="entry name" value="PAS_4"/>
</dbReference>
<dbReference type="CDD" id="cd18773">
    <property type="entry name" value="PDC1_HK_sensor"/>
    <property type="match status" value="1"/>
</dbReference>
<dbReference type="EC" id="2.7.13.3" evidence="3"/>
<dbReference type="SMART" id="SM00388">
    <property type="entry name" value="HisKA"/>
    <property type="match status" value="1"/>
</dbReference>
<gene>
    <name evidence="23" type="ORF">SAMN06269173_10689</name>
</gene>
<evidence type="ECO:0000313" key="24">
    <source>
        <dbReference type="Proteomes" id="UP000198310"/>
    </source>
</evidence>
<dbReference type="AlphaFoldDB" id="A0A238YVL8"/>
<evidence type="ECO:0000259" key="22">
    <source>
        <dbReference type="PROSITE" id="PS50894"/>
    </source>
</evidence>
<evidence type="ECO:0000256" key="11">
    <source>
        <dbReference type="ARBA" id="ARBA00022989"/>
    </source>
</evidence>
<feature type="domain" description="PAS" evidence="20">
    <location>
        <begin position="545"/>
        <end position="615"/>
    </location>
</feature>
<dbReference type="InterPro" id="IPR004358">
    <property type="entry name" value="Sig_transdc_His_kin-like_C"/>
</dbReference>
<keyword evidence="10" id="KW-0067">ATP-binding</keyword>
<dbReference type="SMART" id="SM00387">
    <property type="entry name" value="HATPase_c"/>
    <property type="match status" value="1"/>
</dbReference>
<dbReference type="Pfam" id="PF08448">
    <property type="entry name" value="PAS_4"/>
    <property type="match status" value="3"/>
</dbReference>
<evidence type="ECO:0000256" key="7">
    <source>
        <dbReference type="ARBA" id="ARBA00022692"/>
    </source>
</evidence>
<organism evidence="23 24">
    <name type="scientific">Hymenobacter mucosus</name>
    <dbReference type="NCBI Taxonomy" id="1411120"/>
    <lineage>
        <taxon>Bacteria</taxon>
        <taxon>Pseudomonadati</taxon>
        <taxon>Bacteroidota</taxon>
        <taxon>Cytophagia</taxon>
        <taxon>Cytophagales</taxon>
        <taxon>Hymenobacteraceae</taxon>
        <taxon>Hymenobacter</taxon>
    </lineage>
</organism>
<feature type="domain" description="PAS" evidence="20">
    <location>
        <begin position="420"/>
        <end position="456"/>
    </location>
</feature>
<dbReference type="InterPro" id="IPR000700">
    <property type="entry name" value="PAS-assoc_C"/>
</dbReference>
<dbReference type="SMART" id="SM00086">
    <property type="entry name" value="PAC"/>
    <property type="match status" value="2"/>
</dbReference>
<dbReference type="Gene3D" id="3.30.565.10">
    <property type="entry name" value="Histidine kinase-like ATPase, C-terminal domain"/>
    <property type="match status" value="1"/>
</dbReference>
<dbReference type="FunFam" id="3.30.565.10:FF:000010">
    <property type="entry name" value="Sensor histidine kinase RcsC"/>
    <property type="match status" value="1"/>
</dbReference>
<proteinExistence type="predicted"/>
<dbReference type="InterPro" id="IPR011006">
    <property type="entry name" value="CheY-like_superfamily"/>
</dbReference>
<evidence type="ECO:0000256" key="16">
    <source>
        <dbReference type="PROSITE-ProRule" id="PRU00110"/>
    </source>
</evidence>
<keyword evidence="24" id="KW-1185">Reference proteome</keyword>
<dbReference type="InterPro" id="IPR005467">
    <property type="entry name" value="His_kinase_dom"/>
</dbReference>
<accession>A0A238YVL8</accession>
<dbReference type="Pfam" id="PF02518">
    <property type="entry name" value="HATPase_c"/>
    <property type="match status" value="1"/>
</dbReference>
<comment type="subunit">
    <text evidence="14">At low DSF concentrations, interacts with RpfF.</text>
</comment>
<dbReference type="SMART" id="SM00091">
    <property type="entry name" value="PAS"/>
    <property type="match status" value="5"/>
</dbReference>
<dbReference type="SUPFAM" id="SSF47384">
    <property type="entry name" value="Homodimeric domain of signal transducing histidine kinase"/>
    <property type="match status" value="1"/>
</dbReference>
<dbReference type="InterPro" id="IPR001610">
    <property type="entry name" value="PAC"/>
</dbReference>
<feature type="domain" description="PAC" evidence="21">
    <location>
        <begin position="361"/>
        <end position="412"/>
    </location>
</feature>
<dbReference type="Gene3D" id="3.40.50.2300">
    <property type="match status" value="1"/>
</dbReference>
<dbReference type="InterPro" id="IPR036097">
    <property type="entry name" value="HisK_dim/P_sf"/>
</dbReference>
<dbReference type="CDD" id="cd00130">
    <property type="entry name" value="PAS"/>
    <property type="match status" value="1"/>
</dbReference>
<dbReference type="PRINTS" id="PR00344">
    <property type="entry name" value="BCTRLSENSOR"/>
</dbReference>
<dbReference type="Proteomes" id="UP000198310">
    <property type="component" value="Unassembled WGS sequence"/>
</dbReference>
<dbReference type="InterPro" id="IPR003661">
    <property type="entry name" value="HisK_dim/P_dom"/>
</dbReference>
<keyword evidence="6" id="KW-0808">Transferase</keyword>